<accession>A0A5R8NEG0</accession>
<organism evidence="1 2">
    <name type="scientific">Nocardia cyriacigeorgica</name>
    <dbReference type="NCBI Taxonomy" id="135487"/>
    <lineage>
        <taxon>Bacteria</taxon>
        <taxon>Bacillati</taxon>
        <taxon>Actinomycetota</taxon>
        <taxon>Actinomycetes</taxon>
        <taxon>Mycobacteriales</taxon>
        <taxon>Nocardiaceae</taxon>
        <taxon>Nocardia</taxon>
    </lineage>
</organism>
<sequence>MTMLHRLNVIPSTDWSAVPTGGRQLRWAAMDGDVIATFWEAQDIPTEATSGWQLIRTDVLPFETDLVGGPPPYRPRHSGIDGAVAFVNNELFLWVYEVPLWTPPLVGVTGEAPVVTMYPKNTDLVPPGS</sequence>
<proteinExistence type="predicted"/>
<dbReference type="AlphaFoldDB" id="A0A5R8NEG0"/>
<dbReference type="EMBL" id="VBUT01000011">
    <property type="protein sequence ID" value="TLF74058.1"/>
    <property type="molecule type" value="Genomic_DNA"/>
</dbReference>
<comment type="caution">
    <text evidence="1">The sequence shown here is derived from an EMBL/GenBank/DDBJ whole genome shotgun (WGS) entry which is preliminary data.</text>
</comment>
<reference evidence="1 2" key="1">
    <citation type="submission" date="2019-05" db="EMBL/GenBank/DDBJ databases">
        <title>Genomes sequences of two Nocardia cyriacigeorgica environmental isolates, type strains Nocardia asteroides ATCC 19247 and Nocardia cyriacigeorgica DSM 44484.</title>
        <authorList>
            <person name="Vautrin F."/>
            <person name="Bergeron E."/>
            <person name="Dubost A."/>
            <person name="Abrouk D."/>
            <person name="Rodriguez Nava V."/>
            <person name="Pujic P."/>
        </authorList>
    </citation>
    <scope>NUCLEOTIDE SEQUENCE [LARGE SCALE GENOMIC DNA]</scope>
    <source>
        <strain evidence="1 2">EML 446</strain>
    </source>
</reference>
<dbReference type="Proteomes" id="UP000306378">
    <property type="component" value="Unassembled WGS sequence"/>
</dbReference>
<evidence type="ECO:0000313" key="1">
    <source>
        <dbReference type="EMBL" id="TLF74058.1"/>
    </source>
</evidence>
<name>A0A5R8NEG0_9NOCA</name>
<gene>
    <name evidence="1" type="ORF">FEK34_25395</name>
</gene>
<evidence type="ECO:0000313" key="2">
    <source>
        <dbReference type="Proteomes" id="UP000306378"/>
    </source>
</evidence>
<dbReference type="RefSeq" id="WP_138451736.1">
    <property type="nucleotide sequence ID" value="NZ_VBUT01000011.1"/>
</dbReference>
<protein>
    <submittedName>
        <fullName evidence="1">Uncharacterized protein</fullName>
    </submittedName>
</protein>